<accession>A0A9P6NF87</accession>
<dbReference type="OrthoDB" id="37537at2759"/>
<comment type="caution">
    <text evidence="3">The sequence shown here is derived from an EMBL/GenBank/DDBJ whole genome shotgun (WGS) entry which is preliminary data.</text>
</comment>
<evidence type="ECO:0000313" key="4">
    <source>
        <dbReference type="Proteomes" id="UP000886653"/>
    </source>
</evidence>
<keyword evidence="4" id="KW-1185">Reference proteome</keyword>
<dbReference type="InterPro" id="IPR036812">
    <property type="entry name" value="NAD(P)_OxRdtase_dom_sf"/>
</dbReference>
<sequence length="336" mass="37696">MTSLPQRKIGDTLVPIPGLGCMGFSAFYAGERDEKASIKVLKAAYDVGQRFWDTADIYGDKEMGENERLLAKAIKQTGIDRKELFIATKFGHFRDSDGNVSIIGKPEYVEKACEASLKALELDTIDLYYQHRVDANTPIEDTVKAMDELRKAGKVKYLGLSECSAATLRKACKVTKIDALQIEYSLWQTDIEQNGILEACKELDVALIAYSPLGRGMLAGKFKSREDFPAGDSRIRLPRFSKENFPKNLELVEELEKLAKRKNCTASQLALAWCHERWDKVIAIPGTTNLERMKENIASNQVKLEKSEMEEIEKILNSFKAHGAQYTDAQMKAIGL</sequence>
<protein>
    <recommendedName>
        <fullName evidence="2">NADP-dependent oxidoreductase domain-containing protein</fullName>
    </recommendedName>
</protein>
<dbReference type="InterPro" id="IPR050791">
    <property type="entry name" value="Aldo-Keto_reductase"/>
</dbReference>
<dbReference type="Pfam" id="PF00248">
    <property type="entry name" value="Aldo_ket_red"/>
    <property type="match status" value="1"/>
</dbReference>
<dbReference type="AlphaFoldDB" id="A0A9P6NF87"/>
<reference evidence="3" key="1">
    <citation type="submission" date="2013-11" db="EMBL/GenBank/DDBJ databases">
        <title>Genome sequence of the fusiform rust pathogen reveals effectors for host alternation and coevolution with pine.</title>
        <authorList>
            <consortium name="DOE Joint Genome Institute"/>
            <person name="Smith K."/>
            <person name="Pendleton A."/>
            <person name="Kubisiak T."/>
            <person name="Anderson C."/>
            <person name="Salamov A."/>
            <person name="Aerts A."/>
            <person name="Riley R."/>
            <person name="Clum A."/>
            <person name="Lindquist E."/>
            <person name="Ence D."/>
            <person name="Campbell M."/>
            <person name="Kronenberg Z."/>
            <person name="Feau N."/>
            <person name="Dhillon B."/>
            <person name="Hamelin R."/>
            <person name="Burleigh J."/>
            <person name="Smith J."/>
            <person name="Yandell M."/>
            <person name="Nelson C."/>
            <person name="Grigoriev I."/>
            <person name="Davis J."/>
        </authorList>
    </citation>
    <scope>NUCLEOTIDE SEQUENCE</scope>
    <source>
        <strain evidence="3">G11</strain>
    </source>
</reference>
<evidence type="ECO:0000256" key="1">
    <source>
        <dbReference type="ARBA" id="ARBA00023002"/>
    </source>
</evidence>
<organism evidence="3 4">
    <name type="scientific">Cronartium quercuum f. sp. fusiforme G11</name>
    <dbReference type="NCBI Taxonomy" id="708437"/>
    <lineage>
        <taxon>Eukaryota</taxon>
        <taxon>Fungi</taxon>
        <taxon>Dikarya</taxon>
        <taxon>Basidiomycota</taxon>
        <taxon>Pucciniomycotina</taxon>
        <taxon>Pucciniomycetes</taxon>
        <taxon>Pucciniales</taxon>
        <taxon>Coleosporiaceae</taxon>
        <taxon>Cronartium</taxon>
    </lineage>
</organism>
<gene>
    <name evidence="3" type="ORF">CROQUDRAFT_662341</name>
</gene>
<proteinExistence type="predicted"/>
<name>A0A9P6NF87_9BASI</name>
<dbReference type="GO" id="GO:0016491">
    <property type="term" value="F:oxidoreductase activity"/>
    <property type="evidence" value="ECO:0007669"/>
    <property type="project" value="UniProtKB-KW"/>
</dbReference>
<dbReference type="Gene3D" id="3.20.20.100">
    <property type="entry name" value="NADP-dependent oxidoreductase domain"/>
    <property type="match status" value="1"/>
</dbReference>
<feature type="domain" description="NADP-dependent oxidoreductase" evidence="2">
    <location>
        <begin position="19"/>
        <end position="316"/>
    </location>
</feature>
<dbReference type="GO" id="GO:0005737">
    <property type="term" value="C:cytoplasm"/>
    <property type="evidence" value="ECO:0007669"/>
    <property type="project" value="TreeGrafter"/>
</dbReference>
<evidence type="ECO:0000313" key="3">
    <source>
        <dbReference type="EMBL" id="KAG0142625.1"/>
    </source>
</evidence>
<dbReference type="Proteomes" id="UP000886653">
    <property type="component" value="Unassembled WGS sequence"/>
</dbReference>
<dbReference type="SUPFAM" id="SSF51430">
    <property type="entry name" value="NAD(P)-linked oxidoreductase"/>
    <property type="match status" value="1"/>
</dbReference>
<evidence type="ECO:0000259" key="2">
    <source>
        <dbReference type="Pfam" id="PF00248"/>
    </source>
</evidence>
<keyword evidence="1" id="KW-0560">Oxidoreductase</keyword>
<dbReference type="PANTHER" id="PTHR43625:SF7">
    <property type="entry name" value="REDUCTASE (YAKC), PUTATIVE (AFU_ORTHOLOGUE AFUA_8G01560)-RELATED"/>
    <property type="match status" value="1"/>
</dbReference>
<dbReference type="InterPro" id="IPR023210">
    <property type="entry name" value="NADP_OxRdtase_dom"/>
</dbReference>
<dbReference type="EMBL" id="MU167343">
    <property type="protein sequence ID" value="KAG0142625.1"/>
    <property type="molecule type" value="Genomic_DNA"/>
</dbReference>
<dbReference type="PANTHER" id="PTHR43625">
    <property type="entry name" value="AFLATOXIN B1 ALDEHYDE REDUCTASE"/>
    <property type="match status" value="1"/>
</dbReference>